<sequence length="75" mass="7976">MTQSHSPGAMADVMAGMPEVWRRLLAAHVPDRLGRCTGCRSANGSGERWPCSLHGIATDAQRLYGLRLGQAVGGE</sequence>
<dbReference type="RefSeq" id="WP_343983785.1">
    <property type="nucleotide sequence ID" value="NZ_BAAAJG010000016.1"/>
</dbReference>
<dbReference type="Proteomes" id="UP001597145">
    <property type="component" value="Unassembled WGS sequence"/>
</dbReference>
<name>A0ABW4FL55_9PSEU</name>
<gene>
    <name evidence="1" type="ORF">ACFSCY_18055</name>
</gene>
<reference evidence="2" key="1">
    <citation type="journal article" date="2019" name="Int. J. Syst. Evol. Microbiol.">
        <title>The Global Catalogue of Microorganisms (GCM) 10K type strain sequencing project: providing services to taxonomists for standard genome sequencing and annotation.</title>
        <authorList>
            <consortium name="The Broad Institute Genomics Platform"/>
            <consortium name="The Broad Institute Genome Sequencing Center for Infectious Disease"/>
            <person name="Wu L."/>
            <person name="Ma J."/>
        </authorList>
    </citation>
    <scope>NUCLEOTIDE SEQUENCE [LARGE SCALE GENOMIC DNA]</scope>
    <source>
        <strain evidence="2">JCM 12165</strain>
    </source>
</reference>
<dbReference type="EMBL" id="JBHUCP010000011">
    <property type="protein sequence ID" value="MFD1531345.1"/>
    <property type="molecule type" value="Genomic_DNA"/>
</dbReference>
<protein>
    <submittedName>
        <fullName evidence="1">Uncharacterized protein</fullName>
    </submittedName>
</protein>
<keyword evidence="2" id="KW-1185">Reference proteome</keyword>
<evidence type="ECO:0000313" key="1">
    <source>
        <dbReference type="EMBL" id="MFD1531345.1"/>
    </source>
</evidence>
<comment type="caution">
    <text evidence="1">The sequence shown here is derived from an EMBL/GenBank/DDBJ whole genome shotgun (WGS) entry which is preliminary data.</text>
</comment>
<proteinExistence type="predicted"/>
<accession>A0ABW4FL55</accession>
<evidence type="ECO:0000313" key="2">
    <source>
        <dbReference type="Proteomes" id="UP001597145"/>
    </source>
</evidence>
<organism evidence="1 2">
    <name type="scientific">Pseudonocardia aurantiaca</name>
    <dbReference type="NCBI Taxonomy" id="75290"/>
    <lineage>
        <taxon>Bacteria</taxon>
        <taxon>Bacillati</taxon>
        <taxon>Actinomycetota</taxon>
        <taxon>Actinomycetes</taxon>
        <taxon>Pseudonocardiales</taxon>
        <taxon>Pseudonocardiaceae</taxon>
        <taxon>Pseudonocardia</taxon>
    </lineage>
</organism>